<dbReference type="EMBL" id="BK059103">
    <property type="protein sequence ID" value="DAE30283.1"/>
    <property type="molecule type" value="Genomic_DNA"/>
</dbReference>
<evidence type="ECO:0000313" key="1">
    <source>
        <dbReference type="EMBL" id="DAE30283.1"/>
    </source>
</evidence>
<reference evidence="1" key="1">
    <citation type="journal article" date="2021" name="Proc. Natl. Acad. Sci. U.S.A.">
        <title>A Catalog of Tens of Thousands of Viruses from Human Metagenomes Reveals Hidden Associations with Chronic Diseases.</title>
        <authorList>
            <person name="Tisza M.J."/>
            <person name="Buck C.B."/>
        </authorList>
    </citation>
    <scope>NUCLEOTIDE SEQUENCE</scope>
    <source>
        <strain evidence="1">Ct5rm7</strain>
    </source>
</reference>
<organism evidence="1">
    <name type="scientific">virus sp. ct5rm7</name>
    <dbReference type="NCBI Taxonomy" id="2827298"/>
    <lineage>
        <taxon>Viruses</taxon>
    </lineage>
</organism>
<protein>
    <submittedName>
        <fullName evidence="1">Uncharacterized protein</fullName>
    </submittedName>
</protein>
<name>A0A8S5RGJ4_9VIRU</name>
<proteinExistence type="predicted"/>
<sequence>MEQTPFMVWISDKKVWYKYIDFTHQIYANHLIINDNNLV</sequence>
<accession>A0A8S5RGJ4</accession>